<dbReference type="InterPro" id="IPR052573">
    <property type="entry name" value="DnaJ_C_subfamily_28"/>
</dbReference>
<protein>
    <submittedName>
        <fullName evidence="2">DUF1992 domain-containing protein</fullName>
    </submittedName>
</protein>
<organism evidence="2">
    <name type="scientific">Thermodesulfovibrio aggregans</name>
    <dbReference type="NCBI Taxonomy" id="86166"/>
    <lineage>
        <taxon>Bacteria</taxon>
        <taxon>Pseudomonadati</taxon>
        <taxon>Nitrospirota</taxon>
        <taxon>Thermodesulfovibrionia</taxon>
        <taxon>Thermodesulfovibrionales</taxon>
        <taxon>Thermodesulfovibrionaceae</taxon>
        <taxon>Thermodesulfovibrio</taxon>
    </lineage>
</organism>
<evidence type="ECO:0000313" key="2">
    <source>
        <dbReference type="EMBL" id="HGG99080.1"/>
    </source>
</evidence>
<evidence type="ECO:0000259" key="1">
    <source>
        <dbReference type="Pfam" id="PF09350"/>
    </source>
</evidence>
<dbReference type="EMBL" id="DTHO01000011">
    <property type="protein sequence ID" value="HGG99080.1"/>
    <property type="molecule type" value="Genomic_DNA"/>
</dbReference>
<sequence>MDIFKKIAEERIREAIEEGLFDNLSNKGKPLKLEDYSWVPDELRLAFKILKNAGFIPPEMELRKEIIGLKELLKTIDNDEERIKKIRELNFKLLKLNATREKPFYPEDFPEYEGKIITKFID</sequence>
<name>A0A7C4AIR1_9BACT</name>
<dbReference type="Pfam" id="PF09350">
    <property type="entry name" value="DJC28_CD"/>
    <property type="match status" value="1"/>
</dbReference>
<comment type="caution">
    <text evidence="2">The sequence shown here is derived from an EMBL/GenBank/DDBJ whole genome shotgun (WGS) entry which is preliminary data.</text>
</comment>
<accession>A0A7C4AIR1</accession>
<dbReference type="PANTHER" id="PTHR39158">
    <property type="entry name" value="OS08G0560600 PROTEIN"/>
    <property type="match status" value="1"/>
</dbReference>
<feature type="domain" description="DnaJ homologue subfamily C member 28 conserved" evidence="1">
    <location>
        <begin position="7"/>
        <end position="73"/>
    </location>
</feature>
<dbReference type="InterPro" id="IPR018961">
    <property type="entry name" value="DnaJ_homolog_subfam-C_membr-28"/>
</dbReference>
<reference evidence="2" key="1">
    <citation type="journal article" date="2020" name="mSystems">
        <title>Genome- and Community-Level Interaction Insights into Carbon Utilization and Element Cycling Functions of Hydrothermarchaeota in Hydrothermal Sediment.</title>
        <authorList>
            <person name="Zhou Z."/>
            <person name="Liu Y."/>
            <person name="Xu W."/>
            <person name="Pan J."/>
            <person name="Luo Z.H."/>
            <person name="Li M."/>
        </authorList>
    </citation>
    <scope>NUCLEOTIDE SEQUENCE [LARGE SCALE GENOMIC DNA]</scope>
    <source>
        <strain evidence="2">SpSt-788</strain>
    </source>
</reference>
<gene>
    <name evidence="2" type="ORF">ENV75_01315</name>
</gene>
<dbReference type="AlphaFoldDB" id="A0A7C4AIR1"/>
<dbReference type="PANTHER" id="PTHR39158:SF1">
    <property type="entry name" value="DNAJ HOMOLOG SUBFAMILY C MEMBER 28"/>
    <property type="match status" value="1"/>
</dbReference>
<proteinExistence type="predicted"/>